<organism evidence="1">
    <name type="scientific">viral metagenome</name>
    <dbReference type="NCBI Taxonomy" id="1070528"/>
    <lineage>
        <taxon>unclassified sequences</taxon>
        <taxon>metagenomes</taxon>
        <taxon>organismal metagenomes</taxon>
    </lineage>
</organism>
<evidence type="ECO:0000313" key="1">
    <source>
        <dbReference type="EMBL" id="QJA86302.1"/>
    </source>
</evidence>
<dbReference type="EMBL" id="MT142628">
    <property type="protein sequence ID" value="QJA86302.1"/>
    <property type="molecule type" value="Genomic_DNA"/>
</dbReference>
<proteinExistence type="predicted"/>
<accession>A0A6M3KX85</accession>
<dbReference type="AlphaFoldDB" id="A0A6M3KX85"/>
<name>A0A6M3KX85_9ZZZZ</name>
<sequence length="61" mass="7198">MRYKVLINWSGEVHKLYTHSNCEGKALLNAIRQLAKRLGREVKGVRDYVMDSGHRRWEVTK</sequence>
<protein>
    <submittedName>
        <fullName evidence="1">Uncharacterized protein</fullName>
    </submittedName>
</protein>
<gene>
    <name evidence="1" type="ORF">MM415B02098_0007</name>
</gene>
<reference evidence="1" key="1">
    <citation type="submission" date="2020-03" db="EMBL/GenBank/DDBJ databases">
        <title>The deep terrestrial virosphere.</title>
        <authorList>
            <person name="Holmfeldt K."/>
            <person name="Nilsson E."/>
            <person name="Simone D."/>
            <person name="Lopez-Fernandez M."/>
            <person name="Wu X."/>
            <person name="de Brujin I."/>
            <person name="Lundin D."/>
            <person name="Andersson A."/>
            <person name="Bertilsson S."/>
            <person name="Dopson M."/>
        </authorList>
    </citation>
    <scope>NUCLEOTIDE SEQUENCE</scope>
    <source>
        <strain evidence="1">MM415B02098</strain>
    </source>
</reference>